<reference evidence="1" key="1">
    <citation type="submission" date="2023-02" db="EMBL/GenBank/DDBJ databases">
        <authorList>
            <person name="Palmer J.M."/>
        </authorList>
    </citation>
    <scope>NUCLEOTIDE SEQUENCE</scope>
    <source>
        <strain evidence="1">FW57</strain>
    </source>
</reference>
<evidence type="ECO:0000313" key="1">
    <source>
        <dbReference type="EMBL" id="KAG7290621.1"/>
    </source>
</evidence>
<name>A0AAD4EZR3_9PEZI</name>
<dbReference type="Proteomes" id="UP001197093">
    <property type="component" value="Unassembled WGS sequence"/>
</dbReference>
<proteinExistence type="predicted"/>
<comment type="caution">
    <text evidence="1">The sequence shown here is derived from an EMBL/GenBank/DDBJ whole genome shotgun (WGS) entry which is preliminary data.</text>
</comment>
<dbReference type="EMBL" id="JAHCVI010000001">
    <property type="protein sequence ID" value="KAG7290621.1"/>
    <property type="molecule type" value="Genomic_DNA"/>
</dbReference>
<organism evidence="1 2">
    <name type="scientific">Staphylotrichum longicolle</name>
    <dbReference type="NCBI Taxonomy" id="669026"/>
    <lineage>
        <taxon>Eukaryota</taxon>
        <taxon>Fungi</taxon>
        <taxon>Dikarya</taxon>
        <taxon>Ascomycota</taxon>
        <taxon>Pezizomycotina</taxon>
        <taxon>Sordariomycetes</taxon>
        <taxon>Sordariomycetidae</taxon>
        <taxon>Sordariales</taxon>
        <taxon>Chaetomiaceae</taxon>
        <taxon>Staphylotrichum</taxon>
    </lineage>
</organism>
<accession>A0AAD4EZR3</accession>
<protein>
    <submittedName>
        <fullName evidence="1">Uncharacterized protein</fullName>
    </submittedName>
</protein>
<sequence>MDNSSTLKKAPIRLTPQQAMEEFISQRVSRWQARQEKVPDRELAAQIVAMCWDHGSLPRKGPGCLLPDHKGGYVYVPYDDSRDGLSPELEERIEKLELWLRDPANTPVLRLMDKVLEKEVNEKCFWEFLDGGNASRIDFHGKVKMLAKYRLMQKGVDVSPTDPLNAQFRFGVTDITEFGNVKMQWRNLNWNCVENEVVQALNAFSRPLFGPDSVLARQLKDLETIHHPEDAAKEAEDLANELKTRQPVKNEPEWFYFLCNASEANISLDTRTWTPLRKQPNDIKMMKRLSREQSKWAIIIRPWQLRHHKLCLQIYNLQQRQMEYCRELDKVAARDAAQQGAEGEEPCFNEG</sequence>
<evidence type="ECO:0000313" key="2">
    <source>
        <dbReference type="Proteomes" id="UP001197093"/>
    </source>
</evidence>
<dbReference type="AlphaFoldDB" id="A0AAD4EZR3"/>
<keyword evidence="2" id="KW-1185">Reference proteome</keyword>
<gene>
    <name evidence="1" type="ORF">NEMBOFW57_000624</name>
</gene>